<name>A0ABN3JAJ0_9ACTN</name>
<evidence type="ECO:0000256" key="3">
    <source>
        <dbReference type="ARBA" id="ARBA00022898"/>
    </source>
</evidence>
<dbReference type="InterPro" id="IPR009006">
    <property type="entry name" value="Ala_racemase/Decarboxylase_C"/>
</dbReference>
<dbReference type="PANTHER" id="PTHR43727:SF2">
    <property type="entry name" value="GROUP IV DECARBOXYLASE"/>
    <property type="match status" value="1"/>
</dbReference>
<sequence>MGSNYFVLVDAGFDDLMRPAMYGSNHRVSVRGADGAFRGADARDTVLAGPLCESGDVFTQVEGGDVEPVPLPRTEIGDLVVFHDTGAYGASMSSNYNSRPLIPEVLVDGAETRLIRRRRTIAELLAPELEPRPGPGALPSGAGL</sequence>
<evidence type="ECO:0000256" key="4">
    <source>
        <dbReference type="ARBA" id="ARBA00023239"/>
    </source>
</evidence>
<reference evidence="6 7" key="1">
    <citation type="journal article" date="2019" name="Int. J. Syst. Evol. Microbiol.">
        <title>The Global Catalogue of Microorganisms (GCM) 10K type strain sequencing project: providing services to taxonomists for standard genome sequencing and annotation.</title>
        <authorList>
            <consortium name="The Broad Institute Genomics Platform"/>
            <consortium name="The Broad Institute Genome Sequencing Center for Infectious Disease"/>
            <person name="Wu L."/>
            <person name="Ma J."/>
        </authorList>
    </citation>
    <scope>NUCLEOTIDE SEQUENCE [LARGE SCALE GENOMIC DNA]</scope>
    <source>
        <strain evidence="6 7">JCM 6922</strain>
    </source>
</reference>
<dbReference type="PRINTS" id="PR01181">
    <property type="entry name" value="DAPDCRBXLASE"/>
</dbReference>
<dbReference type="RefSeq" id="WP_344600011.1">
    <property type="nucleotide sequence ID" value="NZ_BAAATK010000004.1"/>
</dbReference>
<evidence type="ECO:0000256" key="1">
    <source>
        <dbReference type="ARBA" id="ARBA00001933"/>
    </source>
</evidence>
<dbReference type="InterPro" id="IPR022643">
    <property type="entry name" value="De-COase2_C"/>
</dbReference>
<evidence type="ECO:0000259" key="5">
    <source>
        <dbReference type="Pfam" id="PF00278"/>
    </source>
</evidence>
<accession>A0ABN3JAJ0</accession>
<keyword evidence="3" id="KW-0663">Pyridoxal phosphate</keyword>
<dbReference type="Gene3D" id="2.40.37.10">
    <property type="entry name" value="Lyase, Ornithine Decarboxylase, Chain A, domain 1"/>
    <property type="match status" value="1"/>
</dbReference>
<evidence type="ECO:0000313" key="7">
    <source>
        <dbReference type="Proteomes" id="UP001500460"/>
    </source>
</evidence>
<evidence type="ECO:0000313" key="6">
    <source>
        <dbReference type="EMBL" id="GAA2424519.1"/>
    </source>
</evidence>
<dbReference type="SUPFAM" id="SSF50621">
    <property type="entry name" value="Alanine racemase C-terminal domain-like"/>
    <property type="match status" value="1"/>
</dbReference>
<proteinExistence type="predicted"/>
<dbReference type="PANTHER" id="PTHR43727">
    <property type="entry name" value="DIAMINOPIMELATE DECARBOXYLASE"/>
    <property type="match status" value="1"/>
</dbReference>
<dbReference type="EMBL" id="BAAATK010000004">
    <property type="protein sequence ID" value="GAA2424519.1"/>
    <property type="molecule type" value="Genomic_DNA"/>
</dbReference>
<protein>
    <recommendedName>
        <fullName evidence="5">Orn/DAP/Arg decarboxylase 2 C-terminal domain-containing protein</fullName>
    </recommendedName>
</protein>
<dbReference type="Proteomes" id="UP001500460">
    <property type="component" value="Unassembled WGS sequence"/>
</dbReference>
<keyword evidence="2" id="KW-0210">Decarboxylase</keyword>
<comment type="cofactor">
    <cofactor evidence="1">
        <name>pyridoxal 5'-phosphate</name>
        <dbReference type="ChEBI" id="CHEBI:597326"/>
    </cofactor>
</comment>
<organism evidence="6 7">
    <name type="scientific">Streptomyces glaucus</name>
    <dbReference type="NCBI Taxonomy" id="284029"/>
    <lineage>
        <taxon>Bacteria</taxon>
        <taxon>Bacillati</taxon>
        <taxon>Actinomycetota</taxon>
        <taxon>Actinomycetes</taxon>
        <taxon>Kitasatosporales</taxon>
        <taxon>Streptomycetaceae</taxon>
        <taxon>Streptomyces</taxon>
    </lineage>
</organism>
<feature type="domain" description="Orn/DAP/Arg decarboxylase 2 C-terminal" evidence="5">
    <location>
        <begin position="3"/>
        <end position="86"/>
    </location>
</feature>
<comment type="caution">
    <text evidence="6">The sequence shown here is derived from an EMBL/GenBank/DDBJ whole genome shotgun (WGS) entry which is preliminary data.</text>
</comment>
<keyword evidence="7" id="KW-1185">Reference proteome</keyword>
<dbReference type="Pfam" id="PF00278">
    <property type="entry name" value="Orn_DAP_Arg_deC"/>
    <property type="match status" value="1"/>
</dbReference>
<gene>
    <name evidence="6" type="ORF">GCM10010421_08810</name>
</gene>
<dbReference type="InterPro" id="IPR002986">
    <property type="entry name" value="DAP_deCOOHase_LysA"/>
</dbReference>
<evidence type="ECO:0000256" key="2">
    <source>
        <dbReference type="ARBA" id="ARBA00022793"/>
    </source>
</evidence>
<keyword evidence="4" id="KW-0456">Lyase</keyword>